<dbReference type="KEGG" id="fgg:FSB75_16930"/>
<evidence type="ECO:0000313" key="2">
    <source>
        <dbReference type="EMBL" id="QEC57513.1"/>
    </source>
</evidence>
<evidence type="ECO:0000256" key="1">
    <source>
        <dbReference type="SAM" id="Phobius"/>
    </source>
</evidence>
<reference evidence="2 3" key="1">
    <citation type="journal article" date="2015" name="Int. J. Syst. Evol. Microbiol.">
        <title>Flavisolibacter ginsenosidimutans sp. nov., with ginsenoside-converting activity isolated from soil used for cultivating ginseng.</title>
        <authorList>
            <person name="Zhao Y."/>
            <person name="Liu Q."/>
            <person name="Kang M.S."/>
            <person name="Jin F."/>
            <person name="Yu H."/>
            <person name="Im W.T."/>
        </authorList>
    </citation>
    <scope>NUCLEOTIDE SEQUENCE [LARGE SCALE GENOMIC DNA]</scope>
    <source>
        <strain evidence="2 3">Gsoil 636</strain>
    </source>
</reference>
<dbReference type="Proteomes" id="UP000321204">
    <property type="component" value="Chromosome"/>
</dbReference>
<sequence length="144" mass="16663">MLTLAFISQILLLLFHQATTLFDFYPFNNVRHYTLKERVSECCVNGLLMVAPVVGFVAQLKWLMTASLVIYPTLLVGEYLSWWQPYFFGTSEGWQKVYDRLFKNTIVVLPPLKNNPVPNLEHTVLHLLTLAATVFTYIAYFTPR</sequence>
<dbReference type="OrthoDB" id="674252at2"/>
<feature type="transmembrane region" description="Helical" evidence="1">
    <location>
        <begin position="124"/>
        <end position="142"/>
    </location>
</feature>
<dbReference type="AlphaFoldDB" id="A0A5B8ULR3"/>
<keyword evidence="3" id="KW-1185">Reference proteome</keyword>
<gene>
    <name evidence="2" type="ORF">FSB75_16930</name>
</gene>
<protein>
    <submittedName>
        <fullName evidence="2">Uncharacterized protein</fullName>
    </submittedName>
</protein>
<evidence type="ECO:0000313" key="3">
    <source>
        <dbReference type="Proteomes" id="UP000321204"/>
    </source>
</evidence>
<keyword evidence="1" id="KW-0472">Membrane</keyword>
<dbReference type="EMBL" id="CP042433">
    <property type="protein sequence ID" value="QEC57513.1"/>
    <property type="molecule type" value="Genomic_DNA"/>
</dbReference>
<organism evidence="2 3">
    <name type="scientific">Flavisolibacter ginsenosidimutans</name>
    <dbReference type="NCBI Taxonomy" id="661481"/>
    <lineage>
        <taxon>Bacteria</taxon>
        <taxon>Pseudomonadati</taxon>
        <taxon>Bacteroidota</taxon>
        <taxon>Chitinophagia</taxon>
        <taxon>Chitinophagales</taxon>
        <taxon>Chitinophagaceae</taxon>
        <taxon>Flavisolibacter</taxon>
    </lineage>
</organism>
<keyword evidence="1" id="KW-0812">Transmembrane</keyword>
<proteinExistence type="predicted"/>
<dbReference type="RefSeq" id="WP_146789919.1">
    <property type="nucleotide sequence ID" value="NZ_BAABIO010000003.1"/>
</dbReference>
<accession>A0A5B8ULR3</accession>
<feature type="transmembrane region" description="Helical" evidence="1">
    <location>
        <begin position="44"/>
        <end position="62"/>
    </location>
</feature>
<name>A0A5B8ULR3_9BACT</name>
<keyword evidence="1" id="KW-1133">Transmembrane helix</keyword>